<dbReference type="InterPro" id="IPR010730">
    <property type="entry name" value="HET"/>
</dbReference>
<name>A0ABQ9QD93_9PEZI</name>
<dbReference type="PANTHER" id="PTHR10622:SF10">
    <property type="entry name" value="HET DOMAIN-CONTAINING PROTEIN"/>
    <property type="match status" value="1"/>
</dbReference>
<gene>
    <name evidence="3" type="ORF">CLIM01_00806</name>
</gene>
<evidence type="ECO:0000259" key="2">
    <source>
        <dbReference type="Pfam" id="PF26640"/>
    </source>
</evidence>
<feature type="domain" description="Heterokaryon incompatibility" evidence="1">
    <location>
        <begin position="22"/>
        <end position="106"/>
    </location>
</feature>
<dbReference type="Pfam" id="PF26640">
    <property type="entry name" value="DUF8212"/>
    <property type="match status" value="1"/>
</dbReference>
<evidence type="ECO:0008006" key="5">
    <source>
        <dbReference type="Google" id="ProtNLM"/>
    </source>
</evidence>
<dbReference type="EMBL" id="JARUPT010000012">
    <property type="protein sequence ID" value="KAK0381793.1"/>
    <property type="molecule type" value="Genomic_DNA"/>
</dbReference>
<evidence type="ECO:0000313" key="3">
    <source>
        <dbReference type="EMBL" id="KAK0381793.1"/>
    </source>
</evidence>
<dbReference type="Pfam" id="PF06985">
    <property type="entry name" value="HET"/>
    <property type="match status" value="1"/>
</dbReference>
<proteinExistence type="predicted"/>
<keyword evidence="4" id="KW-1185">Reference proteome</keyword>
<protein>
    <recommendedName>
        <fullName evidence="5">Heterokaryon incompatibility domain-containing protein</fullName>
    </recommendedName>
</protein>
<dbReference type="Proteomes" id="UP001169217">
    <property type="component" value="Unassembled WGS sequence"/>
</dbReference>
<reference evidence="3" key="1">
    <citation type="submission" date="2023-04" db="EMBL/GenBank/DDBJ databases">
        <title>Colletotrichum limetticola genome sequence.</title>
        <authorList>
            <person name="Baroncelli R."/>
        </authorList>
    </citation>
    <scope>NUCLEOTIDE SEQUENCE</scope>
    <source>
        <strain evidence="3">KLA-Anderson</strain>
    </source>
</reference>
<evidence type="ECO:0000313" key="4">
    <source>
        <dbReference type="Proteomes" id="UP001169217"/>
    </source>
</evidence>
<evidence type="ECO:0000259" key="1">
    <source>
        <dbReference type="Pfam" id="PF06985"/>
    </source>
</evidence>
<sequence length="567" mass="64728">MRLLHTLTLELREFSGTDIPPYGILSHTWGRNEFTFKDLQTDGYCGGITKIDGLCRVARGEELSWVWIDTCCIDKSSSAELSEAINSMFQWYKRAVVCYVFLEDCEVSNHYGWRRNKASFSQSRWFTRGWTLQELLAAPKVCFYDHAWKFVNQIEKLDGEGPEHLNIPINPFSPLPPTRSEDTDVKNSYNFVDLIHDITSINVIALSTEFEAVHQNFSVAEKMSWAAKRETTRIEDKAYSLMGLFDVNMPLLYGEGEKAFFRLQEEIIKKTDDESIFSWGYGEDFTSAGGLFARSPADFLKCRDVTIGEISNSPHYYLTNKGLYIQARISHTDPVLGPFFYAMIHCTDRNSASTKHCIAIPLCYSGNLIFRPPEAIPFMIEEGSSRTAFSKDLVSLYINLTRDPNNSKTFPKPGYMLTQLEPCSTIQMASIYLPWNSLVEVYPPNWRPLYNKTSRPVTVVRNLGSPTTSATVWMRFSPKKWAISRSLALRLDLVWMLGSRKNSNRLGLALKSVKSLVKLIPGEKPLFVDILENGLLGWEESAPWGERQVSVYWAQGEFEGNIRLYFS</sequence>
<organism evidence="3 4">
    <name type="scientific">Colletotrichum limetticola</name>
    <dbReference type="NCBI Taxonomy" id="1209924"/>
    <lineage>
        <taxon>Eukaryota</taxon>
        <taxon>Fungi</taxon>
        <taxon>Dikarya</taxon>
        <taxon>Ascomycota</taxon>
        <taxon>Pezizomycotina</taxon>
        <taxon>Sordariomycetes</taxon>
        <taxon>Hypocreomycetidae</taxon>
        <taxon>Glomerellales</taxon>
        <taxon>Glomerellaceae</taxon>
        <taxon>Colletotrichum</taxon>
        <taxon>Colletotrichum acutatum species complex</taxon>
    </lineage>
</organism>
<dbReference type="InterPro" id="IPR058525">
    <property type="entry name" value="DUF8212"/>
</dbReference>
<accession>A0ABQ9QD93</accession>
<feature type="domain" description="DUF8212" evidence="2">
    <location>
        <begin position="258"/>
        <end position="281"/>
    </location>
</feature>
<dbReference type="PANTHER" id="PTHR10622">
    <property type="entry name" value="HET DOMAIN-CONTAINING PROTEIN"/>
    <property type="match status" value="1"/>
</dbReference>
<comment type="caution">
    <text evidence="3">The sequence shown here is derived from an EMBL/GenBank/DDBJ whole genome shotgun (WGS) entry which is preliminary data.</text>
</comment>